<dbReference type="InterPro" id="IPR051177">
    <property type="entry name" value="CIK-Related_Protein"/>
</dbReference>
<reference evidence="4" key="1">
    <citation type="submission" date="2016-03" db="EMBL/GenBank/DDBJ databases">
        <authorList>
            <person name="Devillers Hugo."/>
        </authorList>
    </citation>
    <scope>NUCLEOTIDE SEQUENCE [LARGE SCALE GENOMIC DNA]</scope>
</reference>
<dbReference type="InterPro" id="IPR000719">
    <property type="entry name" value="Prot_kinase_dom"/>
</dbReference>
<feature type="compositionally biased region" description="Polar residues" evidence="1">
    <location>
        <begin position="799"/>
        <end position="810"/>
    </location>
</feature>
<dbReference type="InterPro" id="IPR016024">
    <property type="entry name" value="ARM-type_fold"/>
</dbReference>
<dbReference type="Gene3D" id="1.10.510.10">
    <property type="entry name" value="Transferase(Phosphotransferase) domain 1"/>
    <property type="match status" value="1"/>
</dbReference>
<evidence type="ECO:0000313" key="3">
    <source>
        <dbReference type="EMBL" id="SCU93731.1"/>
    </source>
</evidence>
<dbReference type="PANTHER" id="PTHR12984:SF6">
    <property type="entry name" value="SCY1-LIKE PROTEIN 2"/>
    <property type="match status" value="1"/>
</dbReference>
<dbReference type="PROSITE" id="PS50011">
    <property type="entry name" value="PROTEIN_KINASE_DOM"/>
    <property type="match status" value="1"/>
</dbReference>
<dbReference type="EMBL" id="LT598451">
    <property type="protein sequence ID" value="SCU93731.1"/>
    <property type="molecule type" value="Genomic_DNA"/>
</dbReference>
<keyword evidence="4" id="KW-1185">Reference proteome</keyword>
<dbReference type="SUPFAM" id="SSF56112">
    <property type="entry name" value="Protein kinase-like (PK-like)"/>
    <property type="match status" value="1"/>
</dbReference>
<dbReference type="Gene3D" id="3.30.200.20">
    <property type="entry name" value="Phosphorylase Kinase, domain 1"/>
    <property type="match status" value="1"/>
</dbReference>
<dbReference type="Gene3D" id="1.25.10.10">
    <property type="entry name" value="Leucine-rich Repeat Variant"/>
    <property type="match status" value="1"/>
</dbReference>
<feature type="region of interest" description="Disordered" evidence="1">
    <location>
        <begin position="670"/>
        <end position="750"/>
    </location>
</feature>
<proteinExistence type="predicted"/>
<dbReference type="Pfam" id="PF00069">
    <property type="entry name" value="Pkinase"/>
    <property type="match status" value="1"/>
</dbReference>
<feature type="region of interest" description="Disordered" evidence="1">
    <location>
        <begin position="763"/>
        <end position="810"/>
    </location>
</feature>
<protein>
    <submittedName>
        <fullName evidence="3">LANO_0E04654g1_1</fullName>
    </submittedName>
</protein>
<dbReference type="InterPro" id="IPR011009">
    <property type="entry name" value="Kinase-like_dom_sf"/>
</dbReference>
<dbReference type="InterPro" id="IPR011989">
    <property type="entry name" value="ARM-like"/>
</dbReference>
<dbReference type="PANTHER" id="PTHR12984">
    <property type="entry name" value="SCY1-RELATED S/T PROTEIN KINASE-LIKE"/>
    <property type="match status" value="1"/>
</dbReference>
<accession>A0A1G4JS94</accession>
<evidence type="ECO:0000259" key="2">
    <source>
        <dbReference type="PROSITE" id="PS50011"/>
    </source>
</evidence>
<gene>
    <name evidence="3" type="ORF">LANO_0E04654G</name>
</gene>
<sequence>MFWSSKSGISSNYSYSSSPTFTVEPWNVHTGRSKSNSSSSSTSRVSVFIFDKRHFENHLLTSGIIKSRSSTRDKQFIQSAYDILRAQVNQLAKIKHPNVLALIEPLEEHSKNFIFVAEYVTGNLESSIMEGNSGDDSDVLELSQPAVSGDVVTQRGILQISQGLDFIHNRANSVLLDLRPATVLVNENSDWKISGLGHLTKLPPGSNTGQYTPDFNPNFPAFMHIPLSYSAPELILENMLTPKNDYFALGLLIYFLYYKRDLFTCQNYIGDYKKEFSKYEKDLLQLSYEKYFSRVPQKLRFSMSKLMNRDVFSRYDNINEFLEIEFFQDPLVKTLAFLDDLPTKDSKERSIYLNGLLEILPQFPPQLLQRKFLPILLQLLDQVCSSDAIDEQSLNTLVTVISKIGATLSQLSFQEKVYPHLVSGETFGRLLEHATASLIENVDIFQRKIKSELFTDKVLKPLCMHVFSKVSGEAAVPLQVSFMEKLDIILKAFDFPTVKNFLFDLLSKLFVKTTSLTVKSACVDSFRTMIDRRAVDKFTCVDSLLPLFKAMKTRDPRILMKTLELFRLFPGTVQTEEVLVEQLLPLLWDLSMAMTLKPTQFSEFTSVINKISTDLQVSHLEKLKVSTGKETNFDKVIEKPIRKTEDPDLQASHKIGVPAMLPKIQKEANTLKPFPKPRLPVSTSKPLPKPTAKAPSKLTTDSHVSTLTPRTRTKAPSRPLVLTKGAATASVKSNPGFKSTAAPEVPLRRDHEDFDDFDDFVSSAPSTISANSTNTSSAFPPGFSMSIQPQKFPAARQNKPYTSTESSSLL</sequence>
<dbReference type="Proteomes" id="UP000189911">
    <property type="component" value="Chromosome E"/>
</dbReference>
<name>A0A1G4JS94_9SACH</name>
<feature type="domain" description="Protein kinase" evidence="2">
    <location>
        <begin position="1"/>
        <end position="327"/>
    </location>
</feature>
<feature type="compositionally biased region" description="Polar residues" evidence="1">
    <location>
        <begin position="697"/>
        <end position="710"/>
    </location>
</feature>
<dbReference type="GO" id="GO:0004672">
    <property type="term" value="F:protein kinase activity"/>
    <property type="evidence" value="ECO:0007669"/>
    <property type="project" value="InterPro"/>
</dbReference>
<dbReference type="SMART" id="SM00220">
    <property type="entry name" value="S_TKc"/>
    <property type="match status" value="1"/>
</dbReference>
<dbReference type="GO" id="GO:0005524">
    <property type="term" value="F:ATP binding"/>
    <property type="evidence" value="ECO:0007669"/>
    <property type="project" value="InterPro"/>
</dbReference>
<dbReference type="OrthoDB" id="79687at2759"/>
<evidence type="ECO:0000256" key="1">
    <source>
        <dbReference type="SAM" id="MobiDB-lite"/>
    </source>
</evidence>
<dbReference type="AlphaFoldDB" id="A0A1G4JS94"/>
<organism evidence="3 4">
    <name type="scientific">Lachancea nothofagi CBS 11611</name>
    <dbReference type="NCBI Taxonomy" id="1266666"/>
    <lineage>
        <taxon>Eukaryota</taxon>
        <taxon>Fungi</taxon>
        <taxon>Dikarya</taxon>
        <taxon>Ascomycota</taxon>
        <taxon>Saccharomycotina</taxon>
        <taxon>Saccharomycetes</taxon>
        <taxon>Saccharomycetales</taxon>
        <taxon>Saccharomycetaceae</taxon>
        <taxon>Lachancea</taxon>
    </lineage>
</organism>
<dbReference type="SUPFAM" id="SSF48371">
    <property type="entry name" value="ARM repeat"/>
    <property type="match status" value="1"/>
</dbReference>
<feature type="compositionally biased region" description="Low complexity" evidence="1">
    <location>
        <begin position="763"/>
        <end position="778"/>
    </location>
</feature>
<evidence type="ECO:0000313" key="4">
    <source>
        <dbReference type="Proteomes" id="UP000189911"/>
    </source>
</evidence>